<evidence type="ECO:0000256" key="6">
    <source>
        <dbReference type="SAM" id="Phobius"/>
    </source>
</evidence>
<feature type="transmembrane region" description="Helical" evidence="6">
    <location>
        <begin position="555"/>
        <end position="574"/>
    </location>
</feature>
<evidence type="ECO:0000313" key="7">
    <source>
        <dbReference type="EMBL" id="KAF4338445.1"/>
    </source>
</evidence>
<dbReference type="SUPFAM" id="SSF103473">
    <property type="entry name" value="MFS general substrate transporter"/>
    <property type="match status" value="1"/>
</dbReference>
<proteinExistence type="predicted"/>
<keyword evidence="5 6" id="KW-0472">Membrane</keyword>
<evidence type="ECO:0000256" key="5">
    <source>
        <dbReference type="ARBA" id="ARBA00023136"/>
    </source>
</evidence>
<dbReference type="PANTHER" id="PTHR23501:SF195">
    <property type="entry name" value="PEP5"/>
    <property type="match status" value="1"/>
</dbReference>
<feature type="transmembrane region" description="Helical" evidence="6">
    <location>
        <begin position="222"/>
        <end position="240"/>
    </location>
</feature>
<feature type="transmembrane region" description="Helical" evidence="6">
    <location>
        <begin position="465"/>
        <end position="485"/>
    </location>
</feature>
<keyword evidence="2" id="KW-0813">Transport</keyword>
<feature type="transmembrane region" description="Helical" evidence="6">
    <location>
        <begin position="261"/>
        <end position="280"/>
    </location>
</feature>
<organism evidence="7 8">
    <name type="scientific">Fusarium beomiforme</name>
    <dbReference type="NCBI Taxonomy" id="44412"/>
    <lineage>
        <taxon>Eukaryota</taxon>
        <taxon>Fungi</taxon>
        <taxon>Dikarya</taxon>
        <taxon>Ascomycota</taxon>
        <taxon>Pezizomycotina</taxon>
        <taxon>Sordariomycetes</taxon>
        <taxon>Hypocreomycetidae</taxon>
        <taxon>Hypocreales</taxon>
        <taxon>Nectriaceae</taxon>
        <taxon>Fusarium</taxon>
        <taxon>Fusarium burgessii species complex</taxon>
    </lineage>
</organism>
<feature type="transmembrane region" description="Helical" evidence="6">
    <location>
        <begin position="129"/>
        <end position="149"/>
    </location>
</feature>
<dbReference type="EMBL" id="PVQB02000347">
    <property type="protein sequence ID" value="KAF4338445.1"/>
    <property type="molecule type" value="Genomic_DNA"/>
</dbReference>
<protein>
    <submittedName>
        <fullName evidence="7">Siderophore iron transporter</fullName>
    </submittedName>
</protein>
<accession>A0A9P5AGM3</accession>
<dbReference type="Gene3D" id="1.20.1250.20">
    <property type="entry name" value="MFS general substrate transporter like domains"/>
    <property type="match status" value="1"/>
</dbReference>
<feature type="transmembrane region" description="Helical" evidence="6">
    <location>
        <begin position="430"/>
        <end position="453"/>
    </location>
</feature>
<evidence type="ECO:0000256" key="1">
    <source>
        <dbReference type="ARBA" id="ARBA00004141"/>
    </source>
</evidence>
<dbReference type="InterPro" id="IPR036259">
    <property type="entry name" value="MFS_trans_sf"/>
</dbReference>
<dbReference type="CDD" id="cd06179">
    <property type="entry name" value="MFS_TRI12_like"/>
    <property type="match status" value="1"/>
</dbReference>
<dbReference type="Pfam" id="PF06609">
    <property type="entry name" value="TRI12"/>
    <property type="match status" value="1"/>
</dbReference>
<gene>
    <name evidence="7" type="ORF">FBEOM_7714</name>
</gene>
<dbReference type="InterPro" id="IPR010573">
    <property type="entry name" value="MFS_Str1/Tri12-like"/>
</dbReference>
<evidence type="ECO:0000256" key="4">
    <source>
        <dbReference type="ARBA" id="ARBA00022989"/>
    </source>
</evidence>
<feature type="transmembrane region" description="Helical" evidence="6">
    <location>
        <begin position="62"/>
        <end position="80"/>
    </location>
</feature>
<comment type="caution">
    <text evidence="7">The sequence shown here is derived from an EMBL/GenBank/DDBJ whole genome shotgun (WGS) entry which is preliminary data.</text>
</comment>
<keyword evidence="8" id="KW-1185">Reference proteome</keyword>
<feature type="transmembrane region" description="Helical" evidence="6">
    <location>
        <begin position="186"/>
        <end position="210"/>
    </location>
</feature>
<reference evidence="7" key="1">
    <citation type="journal article" date="2017" name="Mycologia">
        <title>Fusarium algeriense, sp. nov., a novel toxigenic crown rot pathogen of durum wheat from Algeria is nested in the Fusarium burgessii species complex.</title>
        <authorList>
            <person name="Laraba I."/>
            <person name="Keddad A."/>
            <person name="Boureghda H."/>
            <person name="Abdallah N."/>
            <person name="Vaughan M.M."/>
            <person name="Proctor R.H."/>
            <person name="Busman M."/>
            <person name="O'Donnell K."/>
        </authorList>
    </citation>
    <scope>NUCLEOTIDE SEQUENCE</scope>
    <source>
        <strain evidence="7">NRRL 25174</strain>
    </source>
</reference>
<feature type="transmembrane region" description="Helical" evidence="6">
    <location>
        <begin position="334"/>
        <end position="357"/>
    </location>
</feature>
<dbReference type="GO" id="GO:0005886">
    <property type="term" value="C:plasma membrane"/>
    <property type="evidence" value="ECO:0007669"/>
    <property type="project" value="TreeGrafter"/>
</dbReference>
<keyword evidence="3 6" id="KW-0812">Transmembrane</keyword>
<reference evidence="7" key="2">
    <citation type="submission" date="2020-02" db="EMBL/GenBank/DDBJ databases">
        <title>Identification and distribution of gene clusters putatively required for synthesis of sphingolipid metabolism inhibitors in phylogenetically diverse species of the filamentous fungus Fusarium.</title>
        <authorList>
            <person name="Kim H.-S."/>
            <person name="Busman M."/>
            <person name="Brown D.W."/>
            <person name="Divon H."/>
            <person name="Uhlig S."/>
            <person name="Proctor R.H."/>
        </authorList>
    </citation>
    <scope>NUCLEOTIDE SEQUENCE</scope>
    <source>
        <strain evidence="7">NRRL 25174</strain>
    </source>
</reference>
<dbReference type="AlphaFoldDB" id="A0A9P5AGM3"/>
<keyword evidence="4 6" id="KW-1133">Transmembrane helix</keyword>
<dbReference type="PANTHER" id="PTHR23501">
    <property type="entry name" value="MAJOR FACILITATOR SUPERFAMILY"/>
    <property type="match status" value="1"/>
</dbReference>
<comment type="subcellular location">
    <subcellularLocation>
        <location evidence="1">Membrane</location>
        <topology evidence="1">Multi-pass membrane protein</topology>
    </subcellularLocation>
</comment>
<dbReference type="InterPro" id="IPR053791">
    <property type="entry name" value="MFS_Tri12-like"/>
</dbReference>
<evidence type="ECO:0000313" key="8">
    <source>
        <dbReference type="Proteomes" id="UP000730481"/>
    </source>
</evidence>
<dbReference type="Proteomes" id="UP000730481">
    <property type="component" value="Unassembled WGS sequence"/>
</dbReference>
<dbReference type="OrthoDB" id="4161376at2759"/>
<evidence type="ECO:0000256" key="2">
    <source>
        <dbReference type="ARBA" id="ARBA00022448"/>
    </source>
</evidence>
<sequence length="605" mass="64848">MTSNNATETLETLQKTDVSSCKDMGREQNQDVMHLENIATNDTLNIHYDEVDEEPELHMRTYIAIAAVWLMNLAQTIAVQGPPAVITYIGRSLNNTDAEAWVPNACTLVQAVLAPILCSASDLFQVRKYILIATGIIALIGCAIAPGSYTINRLIAAQALIGVGPASLPLVYVIPSEILPRKWRPVAQAGINVASIIAACAGPVALGGFIKINTQRGWVNFYWLQLGLWGLAVLGIFFGYKPPKRHSRYDHLSFWQKMLKLDITGSFLLASGLSLFLTGLNLGGGLYSWQNARTLCTLVIGLVILVVFGLFEWKGTKSPLVDHGLFKGGKNQGRTFALCMALICIEGVMLFAVAVFYNVQSAAIYATDPLKVVARVVPWPLMACVGTFIFGFWSTKLRTIRSPMAASFLVWTGGLVGLATLQPSDGLRQIIFVSLAGLGFGGPLVLILAGVQLAVPHKLIGTSSALTTSVRALAGTVFIAIYSTALNARLKVNLPNQIAPVVLKLGLPSSSIGAFITALGAGDMDAVAKIPGVTPEIISAGLKAFKQAFADSIRVMYIIAAPFGLAAIGLSFFLGSMRETMNYAVDAPIEELHAKHRHTDAEHVA</sequence>
<name>A0A9P5AGM3_9HYPO</name>
<feature type="transmembrane region" description="Helical" evidence="6">
    <location>
        <begin position="292"/>
        <end position="313"/>
    </location>
</feature>
<dbReference type="GO" id="GO:0022857">
    <property type="term" value="F:transmembrane transporter activity"/>
    <property type="evidence" value="ECO:0007669"/>
    <property type="project" value="InterPro"/>
</dbReference>
<feature type="transmembrane region" description="Helical" evidence="6">
    <location>
        <begin position="405"/>
        <end position="424"/>
    </location>
</feature>
<feature type="transmembrane region" description="Helical" evidence="6">
    <location>
        <begin position="155"/>
        <end position="174"/>
    </location>
</feature>
<feature type="transmembrane region" description="Helical" evidence="6">
    <location>
        <begin position="377"/>
        <end position="393"/>
    </location>
</feature>
<evidence type="ECO:0000256" key="3">
    <source>
        <dbReference type="ARBA" id="ARBA00022692"/>
    </source>
</evidence>